<dbReference type="GO" id="GO:0003723">
    <property type="term" value="F:RNA binding"/>
    <property type="evidence" value="ECO:0007669"/>
    <property type="project" value="InterPro"/>
</dbReference>
<protein>
    <recommendedName>
        <fullName evidence="2">Pseudouridine synthase RsuA/RluA-like domain-containing protein</fullName>
    </recommendedName>
</protein>
<dbReference type="Pfam" id="PF00849">
    <property type="entry name" value="PseudoU_synth_2"/>
    <property type="match status" value="1"/>
</dbReference>
<dbReference type="AlphaFoldDB" id="A0A1V6LP19"/>
<keyword evidence="4" id="KW-1185">Reference proteome</keyword>
<dbReference type="SUPFAM" id="SSF55120">
    <property type="entry name" value="Pseudouridine synthase"/>
    <property type="match status" value="1"/>
</dbReference>
<dbReference type="InterPro" id="IPR006145">
    <property type="entry name" value="PsdUridine_synth_RsuA/RluA"/>
</dbReference>
<dbReference type="GO" id="GO:0009982">
    <property type="term" value="F:pseudouridine synthase activity"/>
    <property type="evidence" value="ECO:0007669"/>
    <property type="project" value="InterPro"/>
</dbReference>
<dbReference type="GO" id="GO:0000455">
    <property type="term" value="P:enzyme-directed rRNA pseudouridine synthesis"/>
    <property type="evidence" value="ECO:0007669"/>
    <property type="project" value="TreeGrafter"/>
</dbReference>
<dbReference type="PROSITE" id="PS01129">
    <property type="entry name" value="PSI_RLU"/>
    <property type="match status" value="1"/>
</dbReference>
<dbReference type="Gene3D" id="3.30.2350.10">
    <property type="entry name" value="Pseudouridine synthase"/>
    <property type="match status" value="1"/>
</dbReference>
<evidence type="ECO:0000259" key="2">
    <source>
        <dbReference type="Pfam" id="PF00849"/>
    </source>
</evidence>
<evidence type="ECO:0000313" key="4">
    <source>
        <dbReference type="Proteomes" id="UP000191680"/>
    </source>
</evidence>
<keyword evidence="1" id="KW-0175">Coiled coil</keyword>
<feature type="coiled-coil region" evidence="1">
    <location>
        <begin position="145"/>
        <end position="230"/>
    </location>
</feature>
<dbReference type="Proteomes" id="UP000191680">
    <property type="component" value="Unassembled WGS sequence"/>
</dbReference>
<dbReference type="InterPro" id="IPR006224">
    <property type="entry name" value="PsdUridine_synth_RluA-like_CS"/>
</dbReference>
<evidence type="ECO:0000313" key="3">
    <source>
        <dbReference type="EMBL" id="OQD41903.1"/>
    </source>
</evidence>
<feature type="domain" description="Pseudouridine synthase RsuA/RluA-like" evidence="2">
    <location>
        <begin position="352"/>
        <end position="500"/>
    </location>
</feature>
<dbReference type="EMBL" id="MTBC01000010">
    <property type="protein sequence ID" value="OQD41903.1"/>
    <property type="molecule type" value="Genomic_DNA"/>
</dbReference>
<dbReference type="CDD" id="cd02869">
    <property type="entry name" value="PseudoU_synth_RluA_like"/>
    <property type="match status" value="1"/>
</dbReference>
<dbReference type="GO" id="GO:0140098">
    <property type="term" value="F:catalytic activity, acting on RNA"/>
    <property type="evidence" value="ECO:0007669"/>
    <property type="project" value="UniProtKB-ARBA"/>
</dbReference>
<dbReference type="InterPro" id="IPR020103">
    <property type="entry name" value="PsdUridine_synth_cat_dom_sf"/>
</dbReference>
<dbReference type="PANTHER" id="PTHR21600">
    <property type="entry name" value="MITOCHONDRIAL RNA PSEUDOURIDINE SYNTHASE"/>
    <property type="match status" value="1"/>
</dbReference>
<reference evidence="3 4" key="1">
    <citation type="submission" date="2016-12" db="EMBL/GenBank/DDBJ databases">
        <authorList>
            <person name="Song W.-J."/>
            <person name="Kurnit D.M."/>
        </authorList>
    </citation>
    <scope>NUCLEOTIDE SEQUENCE [LARGE SCALE GENOMIC DNA]</scope>
    <source>
        <strain evidence="3 4">HSG9</strain>
    </source>
</reference>
<accession>A0A1V6LP19</accession>
<proteinExistence type="predicted"/>
<dbReference type="InterPro" id="IPR050188">
    <property type="entry name" value="RluA_PseudoU_synthase"/>
</dbReference>
<comment type="caution">
    <text evidence="3">The sequence shown here is derived from an EMBL/GenBank/DDBJ whole genome shotgun (WGS) entry which is preliminary data.</text>
</comment>
<evidence type="ECO:0000256" key="1">
    <source>
        <dbReference type="SAM" id="Coils"/>
    </source>
</evidence>
<dbReference type="PANTHER" id="PTHR21600:SF89">
    <property type="entry name" value="RIBOSOMAL LARGE SUBUNIT PSEUDOURIDINE SYNTHASE A"/>
    <property type="match status" value="1"/>
</dbReference>
<name>A0A1V6LP19_9FLAO</name>
<sequence>MTKNSKLVILPALDQHPIPAQLDYPHFYRPCALAKEAAAHLQNQLQQKLPGIETEPKGRMLGVLVVKTQDGNLGYLSAYSGELQPVMEKVPFVPPVYQLPKGEDFPEMLAINAIGKQIKALENSIAFKAAKLAVEQAKTSVAQNIKAAKAAAKVAKAKRDQQRKKAEELSEEARKTILANLAKEGAGAGMDLRRYVRSENLRLEKAEAALEVLRQQIETLKTARKNKSAALQDAIFKSYLFLNAEGNSKDVKTVFHEAGVEIPPAGAGECAAPKLFQYAFKHKLTPVALAEFWWGAAPDSEIREHGTYYPACKGKCKPILAHMLKGLPVKPNPLLENFGANKKLEILFEDQHLVVVNKPSGMLSVPGKTIQDSVKTRILSLYPNATGPITVHRLDQDTSGILLVALTKEAHKLLQRQFLDRTIHKTYVAILDRAIAVTQGKIELPLILDIYNRPMQKVDALYGKHALTHYEVLKTTKSQTLIKLNPVTGRSHQLRVHCAHKLGLHAPIAGDNLYGTPLDRLYLHAQQIEFKHPIKQDKMVVTAPAPFTI</sequence>
<organism evidence="3 4">
    <name type="scientific">Croceivirga radicis</name>
    <dbReference type="NCBI Taxonomy" id="1929488"/>
    <lineage>
        <taxon>Bacteria</taxon>
        <taxon>Pseudomonadati</taxon>
        <taxon>Bacteroidota</taxon>
        <taxon>Flavobacteriia</taxon>
        <taxon>Flavobacteriales</taxon>
        <taxon>Flavobacteriaceae</taxon>
        <taxon>Croceivirga</taxon>
    </lineage>
</organism>
<gene>
    <name evidence="3" type="ORF">BUL40_13700</name>
</gene>